<organism evidence="1 2">
    <name type="scientific">Naganishia cerealis</name>
    <dbReference type="NCBI Taxonomy" id="610337"/>
    <lineage>
        <taxon>Eukaryota</taxon>
        <taxon>Fungi</taxon>
        <taxon>Dikarya</taxon>
        <taxon>Basidiomycota</taxon>
        <taxon>Agaricomycotina</taxon>
        <taxon>Tremellomycetes</taxon>
        <taxon>Filobasidiales</taxon>
        <taxon>Filobasidiaceae</taxon>
        <taxon>Naganishia</taxon>
    </lineage>
</organism>
<dbReference type="EMBL" id="JASBWR010000027">
    <property type="protein sequence ID" value="KAJ9106865.1"/>
    <property type="molecule type" value="Genomic_DNA"/>
</dbReference>
<reference evidence="1" key="1">
    <citation type="submission" date="2023-04" db="EMBL/GenBank/DDBJ databases">
        <title>Draft Genome sequencing of Naganishia species isolated from polar environments using Oxford Nanopore Technology.</title>
        <authorList>
            <person name="Leo P."/>
            <person name="Venkateswaran K."/>
        </authorList>
    </citation>
    <scope>NUCLEOTIDE SEQUENCE</scope>
    <source>
        <strain evidence="1">MNA-CCFEE 5261</strain>
    </source>
</reference>
<proteinExistence type="predicted"/>
<sequence>MLAIQAYFMIQFTFADHANNEMDRNSVGRPRNNRRSTLFFSTRSTYDPQAASPDKHGFQAAVAAGNVTYLQVPSTKWIPKDDPMSYIGSWTIIDEGWIEKRFLSAPAIDVVKTVANSTPSIRGRNVNFDKEHHPLPHDVSPIVLRLKVVKVGLLSCKDDLLSTGRKSNNKKWRSWSVILTNTQLIFLKDTIWALALGEQIERLGPDLRLSPGTLLLPTFTDFKPDEVIGLNGSAAVFDRSYTKNENTFRLAMPLGLEYMLQANDELEMNEWVTLINWSAASKTLGIPTTNDSSGANLSLNKFDNDQDIASVIAGSFQSERFARAKSVYTHNQGPEPNSSYMELLNLNTANEALLQEYQERSISLMSKIEEELRMARNLELLAILSQSSREHIESLFQLMAENIRRWRAELAKVRSIYIRQRPHQVDTTPHHRDRY</sequence>
<dbReference type="Proteomes" id="UP001241377">
    <property type="component" value="Unassembled WGS sequence"/>
</dbReference>
<accession>A0ACC2W6A3</accession>
<comment type="caution">
    <text evidence="1">The sequence shown here is derived from an EMBL/GenBank/DDBJ whole genome shotgun (WGS) entry which is preliminary data.</text>
</comment>
<evidence type="ECO:0000313" key="1">
    <source>
        <dbReference type="EMBL" id="KAJ9106865.1"/>
    </source>
</evidence>
<gene>
    <name evidence="1" type="ORF">QFC19_002994</name>
</gene>
<name>A0ACC2W6A3_9TREE</name>
<protein>
    <submittedName>
        <fullName evidence="1">Uncharacterized protein</fullName>
    </submittedName>
</protein>
<evidence type="ECO:0000313" key="2">
    <source>
        <dbReference type="Proteomes" id="UP001241377"/>
    </source>
</evidence>
<keyword evidence="2" id="KW-1185">Reference proteome</keyword>